<reference evidence="1 2" key="1">
    <citation type="submission" date="2023-07" db="EMBL/GenBank/DDBJ databases">
        <title>Sorghum-associated microbial communities from plants grown in Nebraska, USA.</title>
        <authorList>
            <person name="Schachtman D."/>
        </authorList>
    </citation>
    <scope>NUCLEOTIDE SEQUENCE [LARGE SCALE GENOMIC DNA]</scope>
    <source>
        <strain evidence="1 2">DS1314</strain>
    </source>
</reference>
<gene>
    <name evidence="1" type="ORF">J2T19_005095</name>
</gene>
<accession>A0ABT9WJZ4</accession>
<evidence type="ECO:0000313" key="2">
    <source>
        <dbReference type="Proteomes" id="UP001233836"/>
    </source>
</evidence>
<evidence type="ECO:0000313" key="1">
    <source>
        <dbReference type="EMBL" id="MDQ0173602.1"/>
    </source>
</evidence>
<protein>
    <recommendedName>
        <fullName evidence="3">Transcriptional regulator</fullName>
    </recommendedName>
</protein>
<organism evidence="1 2">
    <name type="scientific">Paenibacillus tundrae</name>
    <dbReference type="NCBI Taxonomy" id="528187"/>
    <lineage>
        <taxon>Bacteria</taxon>
        <taxon>Bacillati</taxon>
        <taxon>Bacillota</taxon>
        <taxon>Bacilli</taxon>
        <taxon>Bacillales</taxon>
        <taxon>Paenibacillaceae</taxon>
        <taxon>Paenibacillus</taxon>
    </lineage>
</organism>
<dbReference type="EMBL" id="JAUSTI010000022">
    <property type="protein sequence ID" value="MDQ0173602.1"/>
    <property type="molecule type" value="Genomic_DNA"/>
</dbReference>
<keyword evidence="2" id="KW-1185">Reference proteome</keyword>
<evidence type="ECO:0008006" key="3">
    <source>
        <dbReference type="Google" id="ProtNLM"/>
    </source>
</evidence>
<comment type="caution">
    <text evidence="1">The sequence shown here is derived from an EMBL/GenBank/DDBJ whole genome shotgun (WGS) entry which is preliminary data.</text>
</comment>
<name>A0ABT9WJZ4_9BACL</name>
<proteinExistence type="predicted"/>
<sequence>MMSIEFDKAYEEWMTSLLENEMNPRVLSRIENGLEHGTLEFLRSVWFPVMKNFNHLQPEWEVRDFHNGFRYLDLAYLPGNGIKGSIEIQGYGPHARDLDVRRFKDLCWRHCLLTLDDWIVLPIAYLSIKDEPKRCQQLVLSFMGKFMATDIPPSLTWLEAETVRYARRIIRPFAPLELATHLRITDQHARRVLHSLIDQQILHVASGTKRYRTYILRT</sequence>
<dbReference type="Proteomes" id="UP001233836">
    <property type="component" value="Unassembled WGS sequence"/>
</dbReference>